<evidence type="ECO:0000313" key="1">
    <source>
        <dbReference type="EMBL" id="KAG0418158.1"/>
    </source>
</evidence>
<name>A0AC60PE25_IXOPE</name>
<accession>A0AC60PE25</accession>
<reference evidence="1 2" key="1">
    <citation type="journal article" date="2020" name="Cell">
        <title>Large-Scale Comparative Analyses of Tick Genomes Elucidate Their Genetic Diversity and Vector Capacities.</title>
        <authorList>
            <consortium name="Tick Genome and Microbiome Consortium (TIGMIC)"/>
            <person name="Jia N."/>
            <person name="Wang J."/>
            <person name="Shi W."/>
            <person name="Du L."/>
            <person name="Sun Y."/>
            <person name="Zhan W."/>
            <person name="Jiang J.F."/>
            <person name="Wang Q."/>
            <person name="Zhang B."/>
            <person name="Ji P."/>
            <person name="Bell-Sakyi L."/>
            <person name="Cui X.M."/>
            <person name="Yuan T.T."/>
            <person name="Jiang B.G."/>
            <person name="Yang W.F."/>
            <person name="Lam T.T."/>
            <person name="Chang Q.C."/>
            <person name="Ding S.J."/>
            <person name="Wang X.J."/>
            <person name="Zhu J.G."/>
            <person name="Ruan X.D."/>
            <person name="Zhao L."/>
            <person name="Wei J.T."/>
            <person name="Ye R.Z."/>
            <person name="Que T.C."/>
            <person name="Du C.H."/>
            <person name="Zhou Y.H."/>
            <person name="Cheng J.X."/>
            <person name="Dai P.F."/>
            <person name="Guo W.B."/>
            <person name="Han X.H."/>
            <person name="Huang E.J."/>
            <person name="Li L.F."/>
            <person name="Wei W."/>
            <person name="Gao Y.C."/>
            <person name="Liu J.Z."/>
            <person name="Shao H.Z."/>
            <person name="Wang X."/>
            <person name="Wang C.C."/>
            <person name="Yang T.C."/>
            <person name="Huo Q.B."/>
            <person name="Li W."/>
            <person name="Chen H.Y."/>
            <person name="Chen S.E."/>
            <person name="Zhou L.G."/>
            <person name="Ni X.B."/>
            <person name="Tian J.H."/>
            <person name="Sheng Y."/>
            <person name="Liu T."/>
            <person name="Pan Y.S."/>
            <person name="Xia L.Y."/>
            <person name="Li J."/>
            <person name="Zhao F."/>
            <person name="Cao W.C."/>
        </authorList>
    </citation>
    <scope>NUCLEOTIDE SEQUENCE [LARGE SCALE GENOMIC DNA]</scope>
    <source>
        <strain evidence="1">Iper-2018</strain>
    </source>
</reference>
<dbReference type="Proteomes" id="UP000805193">
    <property type="component" value="Unassembled WGS sequence"/>
</dbReference>
<dbReference type="EMBL" id="JABSTQ010010760">
    <property type="protein sequence ID" value="KAG0418158.1"/>
    <property type="molecule type" value="Genomic_DNA"/>
</dbReference>
<protein>
    <submittedName>
        <fullName evidence="1">Uncharacterized protein</fullName>
    </submittedName>
</protein>
<comment type="caution">
    <text evidence="1">The sequence shown here is derived from an EMBL/GenBank/DDBJ whole genome shotgun (WGS) entry which is preliminary data.</text>
</comment>
<evidence type="ECO:0000313" key="2">
    <source>
        <dbReference type="Proteomes" id="UP000805193"/>
    </source>
</evidence>
<sequence>MLLREAAPPAPDGRAAGESRRCAQPEFLLAIFSIASDSQLRETWLKVVARKDWVPSTTSRSSVVCSRHFLTTDFNEGCETRKLKRGAKPSVFEEYIEYMQPSAKKPRSGTAVRKRESAVLRPSLAAPSTSKQHTSKSLLHGGNDSFEMCTDVPSGDSRDEVEPSAAEGPTKDEGTQVDVRSAVSVVEHQKWRRRERDLKLQVDRLKQTVGKYKEELKNLKEDCHLSAFGKIIESGNKKHLGASFLLDQKPSRPCKRSQTDRRRLRAPSSFPSASGCRHDDAVHGSFGVEPDPARRGRHAADAYETKTQTPTGTESDKLPAGGTTCCPLKTLTRVGLRP</sequence>
<gene>
    <name evidence="1" type="ORF">HPB47_005075</name>
</gene>
<organism evidence="1 2">
    <name type="scientific">Ixodes persulcatus</name>
    <name type="common">Taiga tick</name>
    <dbReference type="NCBI Taxonomy" id="34615"/>
    <lineage>
        <taxon>Eukaryota</taxon>
        <taxon>Metazoa</taxon>
        <taxon>Ecdysozoa</taxon>
        <taxon>Arthropoda</taxon>
        <taxon>Chelicerata</taxon>
        <taxon>Arachnida</taxon>
        <taxon>Acari</taxon>
        <taxon>Parasitiformes</taxon>
        <taxon>Ixodida</taxon>
        <taxon>Ixodoidea</taxon>
        <taxon>Ixodidae</taxon>
        <taxon>Ixodinae</taxon>
        <taxon>Ixodes</taxon>
    </lineage>
</organism>
<keyword evidence="2" id="KW-1185">Reference proteome</keyword>
<proteinExistence type="predicted"/>